<dbReference type="EMBL" id="UZAD01013160">
    <property type="protein sequence ID" value="VDN90774.1"/>
    <property type="molecule type" value="Genomic_DNA"/>
</dbReference>
<reference evidence="8" key="1">
    <citation type="submission" date="2017-02" db="UniProtKB">
        <authorList>
            <consortium name="WormBaseParasite"/>
        </authorList>
    </citation>
    <scope>IDENTIFICATION</scope>
</reference>
<dbReference type="FunFam" id="3.90.226.10:FF:000019">
    <property type="entry name" value="Enoyl-CoA hydratase, mitochondrial"/>
    <property type="match status" value="1"/>
</dbReference>
<dbReference type="CDD" id="cd06558">
    <property type="entry name" value="crotonase-like"/>
    <property type="match status" value="1"/>
</dbReference>
<evidence type="ECO:0000256" key="4">
    <source>
        <dbReference type="RuleBase" id="RU003707"/>
    </source>
</evidence>
<organism evidence="8">
    <name type="scientific">Brugia pahangi</name>
    <name type="common">Filarial nematode worm</name>
    <dbReference type="NCBI Taxonomy" id="6280"/>
    <lineage>
        <taxon>Eukaryota</taxon>
        <taxon>Metazoa</taxon>
        <taxon>Ecdysozoa</taxon>
        <taxon>Nematoda</taxon>
        <taxon>Chromadorea</taxon>
        <taxon>Rhabditida</taxon>
        <taxon>Spirurina</taxon>
        <taxon>Spiruromorpha</taxon>
        <taxon>Filarioidea</taxon>
        <taxon>Onchocercidae</taxon>
        <taxon>Brugia</taxon>
    </lineage>
</organism>
<dbReference type="GO" id="GO:0005739">
    <property type="term" value="C:mitochondrion"/>
    <property type="evidence" value="ECO:0007669"/>
    <property type="project" value="TreeGrafter"/>
</dbReference>
<dbReference type="EC" id="4.2.1.17" evidence="2"/>
<dbReference type="InterPro" id="IPR014748">
    <property type="entry name" value="Enoyl-CoA_hydra_C"/>
</dbReference>
<dbReference type="GO" id="GO:0006635">
    <property type="term" value="P:fatty acid beta-oxidation"/>
    <property type="evidence" value="ECO:0007669"/>
    <property type="project" value="TreeGrafter"/>
</dbReference>
<dbReference type="STRING" id="6280.A0A0N4TMF7"/>
<sequence length="338" mass="37709">MTVTAAKSHSRESKICVISTATKSRIQLVRCYRINKYIEVIYFKKMGDDREMSKVIRNLWLLIGNSTRILSSFWGFQRCNFASAVPMIKTERVGEKMNVGLIKLNRPKALNALCNQLMQELSDALVEFDGDTSIGAVVITGDKRVFSMGADIKELCAIQYETKSSENILQNWTQISKMKKPIIAAVNGHALGGGCELALMCDIIYAGEEAKFGQPEVIIGTIPGAGGTQRWLRVTGKSMAMEVCLTGIPITAQEAKECGLISRIFPIDRVVLEAIKTAEKISGHSPLIVSFVKDAINSSYETFLQEGLHYESRLFHTTFTTVCFYLIVFFTYMIFVKH</sequence>
<name>A0A0N4TMF7_BRUPA</name>
<dbReference type="InterPro" id="IPR018376">
    <property type="entry name" value="Enoyl-CoA_hyd/isom_CS"/>
</dbReference>
<dbReference type="SUPFAM" id="SSF52096">
    <property type="entry name" value="ClpP/crotonase"/>
    <property type="match status" value="1"/>
</dbReference>
<gene>
    <name evidence="6" type="ORF">BPAG_LOCUS9588</name>
</gene>
<dbReference type="WBParaSite" id="BPAG_0000962601-mRNA-1">
    <property type="protein sequence ID" value="BPAG_0000962601-mRNA-1"/>
    <property type="gene ID" value="BPAG_0000962601"/>
</dbReference>
<keyword evidence="3" id="KW-0456">Lyase</keyword>
<dbReference type="Pfam" id="PF00378">
    <property type="entry name" value="ECH_1"/>
    <property type="match status" value="1"/>
</dbReference>
<proteinExistence type="inferred from homology"/>
<dbReference type="InterPro" id="IPR029045">
    <property type="entry name" value="ClpP/crotonase-like_dom_sf"/>
</dbReference>
<comment type="similarity">
    <text evidence="1 4">Belongs to the enoyl-CoA hydratase/isomerase family.</text>
</comment>
<reference evidence="6 7" key="2">
    <citation type="submission" date="2018-11" db="EMBL/GenBank/DDBJ databases">
        <authorList>
            <consortium name="Pathogen Informatics"/>
        </authorList>
    </citation>
    <scope>NUCLEOTIDE SEQUENCE [LARGE SCALE GENOMIC DNA]</scope>
</reference>
<dbReference type="Gene3D" id="3.90.226.10">
    <property type="entry name" value="2-enoyl-CoA Hydratase, Chain A, domain 1"/>
    <property type="match status" value="1"/>
</dbReference>
<evidence type="ECO:0000256" key="3">
    <source>
        <dbReference type="ARBA" id="ARBA00023239"/>
    </source>
</evidence>
<evidence type="ECO:0000313" key="6">
    <source>
        <dbReference type="EMBL" id="VDN90774.1"/>
    </source>
</evidence>
<evidence type="ECO:0000256" key="5">
    <source>
        <dbReference type="SAM" id="Phobius"/>
    </source>
</evidence>
<dbReference type="Gene3D" id="1.10.12.10">
    <property type="entry name" value="Lyase 2-enoyl-coa Hydratase, Chain A, domain 2"/>
    <property type="match status" value="1"/>
</dbReference>
<dbReference type="InterPro" id="IPR001753">
    <property type="entry name" value="Enoyl-CoA_hydra/iso"/>
</dbReference>
<dbReference type="PANTHER" id="PTHR11941">
    <property type="entry name" value="ENOYL-COA HYDRATASE-RELATED"/>
    <property type="match status" value="1"/>
</dbReference>
<dbReference type="AlphaFoldDB" id="A0A0N4TMF7"/>
<evidence type="ECO:0000313" key="7">
    <source>
        <dbReference type="Proteomes" id="UP000278627"/>
    </source>
</evidence>
<dbReference type="GO" id="GO:0004300">
    <property type="term" value="F:enoyl-CoA hydratase activity"/>
    <property type="evidence" value="ECO:0007669"/>
    <property type="project" value="UniProtKB-EC"/>
</dbReference>
<dbReference type="PANTHER" id="PTHR11941:SF54">
    <property type="entry name" value="ENOYL-COA HYDRATASE, MITOCHONDRIAL"/>
    <property type="match status" value="1"/>
</dbReference>
<keyword evidence="7" id="KW-1185">Reference proteome</keyword>
<protein>
    <recommendedName>
        <fullName evidence="2">enoyl-CoA hydratase</fullName>
        <ecNumber evidence="2">4.2.1.17</ecNumber>
    </recommendedName>
</protein>
<evidence type="ECO:0000256" key="1">
    <source>
        <dbReference type="ARBA" id="ARBA00005254"/>
    </source>
</evidence>
<keyword evidence="5" id="KW-0812">Transmembrane</keyword>
<dbReference type="PROSITE" id="PS00166">
    <property type="entry name" value="ENOYL_COA_HYDRATASE"/>
    <property type="match status" value="1"/>
</dbReference>
<feature type="transmembrane region" description="Helical" evidence="5">
    <location>
        <begin position="314"/>
        <end position="335"/>
    </location>
</feature>
<keyword evidence="5" id="KW-1133">Transmembrane helix</keyword>
<keyword evidence="5" id="KW-0472">Membrane</keyword>
<dbReference type="Proteomes" id="UP000278627">
    <property type="component" value="Unassembled WGS sequence"/>
</dbReference>
<evidence type="ECO:0000313" key="8">
    <source>
        <dbReference type="WBParaSite" id="BPAG_0000962601-mRNA-1"/>
    </source>
</evidence>
<evidence type="ECO:0000256" key="2">
    <source>
        <dbReference type="ARBA" id="ARBA00012076"/>
    </source>
</evidence>
<accession>A0A0N4TMF7</accession>